<reference evidence="15 16" key="2">
    <citation type="journal article" date="2018" name="Plant J.">
        <title>The Physcomitrella patens chromosome-scale assembly reveals moss genome structure and evolution.</title>
        <authorList>
            <person name="Lang D."/>
            <person name="Ullrich K.K."/>
            <person name="Murat F."/>
            <person name="Fuchs J."/>
            <person name="Jenkins J."/>
            <person name="Haas F.B."/>
            <person name="Piednoel M."/>
            <person name="Gundlach H."/>
            <person name="Van Bel M."/>
            <person name="Meyberg R."/>
            <person name="Vives C."/>
            <person name="Morata J."/>
            <person name="Symeonidi A."/>
            <person name="Hiss M."/>
            <person name="Muchero W."/>
            <person name="Kamisugi Y."/>
            <person name="Saleh O."/>
            <person name="Blanc G."/>
            <person name="Decker E.L."/>
            <person name="van Gessel N."/>
            <person name="Grimwood J."/>
            <person name="Hayes R.D."/>
            <person name="Graham S.W."/>
            <person name="Gunter L.E."/>
            <person name="McDaniel S.F."/>
            <person name="Hoernstein S.N.W."/>
            <person name="Larsson A."/>
            <person name="Li F.W."/>
            <person name="Perroud P.F."/>
            <person name="Phillips J."/>
            <person name="Ranjan P."/>
            <person name="Rokshar D.S."/>
            <person name="Rothfels C.J."/>
            <person name="Schneider L."/>
            <person name="Shu S."/>
            <person name="Stevenson D.W."/>
            <person name="Thummler F."/>
            <person name="Tillich M."/>
            <person name="Villarreal Aguilar J.C."/>
            <person name="Widiez T."/>
            <person name="Wong G.K."/>
            <person name="Wymore A."/>
            <person name="Zhang Y."/>
            <person name="Zimmer A.D."/>
            <person name="Quatrano R.S."/>
            <person name="Mayer K.F.X."/>
            <person name="Goodstein D."/>
            <person name="Casacuberta J.M."/>
            <person name="Vandepoele K."/>
            <person name="Reski R."/>
            <person name="Cuming A.C."/>
            <person name="Tuskan G.A."/>
            <person name="Maumus F."/>
            <person name="Salse J."/>
            <person name="Schmutz J."/>
            <person name="Rensing S.A."/>
        </authorList>
    </citation>
    <scope>NUCLEOTIDE SEQUENCE [LARGE SCALE GENOMIC DNA]</scope>
    <source>
        <strain evidence="15 16">cv. Gransden 2004</strain>
    </source>
</reference>
<evidence type="ECO:0000256" key="9">
    <source>
        <dbReference type="ARBA" id="ARBA00023134"/>
    </source>
</evidence>
<dbReference type="GO" id="GO:0000287">
    <property type="term" value="F:magnesium ion binding"/>
    <property type="evidence" value="ECO:0007669"/>
    <property type="project" value="UniProtKB-UniRule"/>
</dbReference>
<dbReference type="InterPro" id="IPR038469">
    <property type="entry name" value="tRNAHis_GuaTrfase_Thg1_sf"/>
</dbReference>
<evidence type="ECO:0000256" key="7">
    <source>
        <dbReference type="ARBA" id="ARBA00022741"/>
    </source>
</evidence>
<dbReference type="GO" id="GO:0008033">
    <property type="term" value="P:tRNA processing"/>
    <property type="evidence" value="ECO:0000318"/>
    <property type="project" value="GO_Central"/>
</dbReference>
<proteinExistence type="inferred from homology"/>
<evidence type="ECO:0000256" key="4">
    <source>
        <dbReference type="ARBA" id="ARBA00022694"/>
    </source>
</evidence>
<dbReference type="AlphaFoldDB" id="A0A7I4BNM4"/>
<dbReference type="InterPro" id="IPR024956">
    <property type="entry name" value="tRNAHis_GuaTrfase_cat"/>
</dbReference>
<evidence type="ECO:0000259" key="13">
    <source>
        <dbReference type="Pfam" id="PF04446"/>
    </source>
</evidence>
<feature type="binding site" evidence="11">
    <location>
        <begin position="75"/>
        <end position="76"/>
    </location>
    <ligand>
        <name>GTP</name>
        <dbReference type="ChEBI" id="CHEBI:37565"/>
    </ligand>
</feature>
<dbReference type="Gramene" id="Pp3c1_10760V3.11">
    <property type="protein sequence ID" value="Pp3c1_10760V3.11"/>
    <property type="gene ID" value="Pp3c1_10760"/>
</dbReference>
<name>A0A7I4BNM4_PHYPA</name>
<keyword evidence="4 10" id="KW-0819">tRNA processing</keyword>
<dbReference type="GO" id="GO:0005525">
    <property type="term" value="F:GTP binding"/>
    <property type="evidence" value="ECO:0007669"/>
    <property type="project" value="UniProtKB-UniRule"/>
</dbReference>
<gene>
    <name evidence="15" type="primary">LOC112284865</name>
</gene>
<evidence type="ECO:0000256" key="11">
    <source>
        <dbReference type="PIRSR" id="PIRSR028980-1"/>
    </source>
</evidence>
<evidence type="ECO:0000256" key="12">
    <source>
        <dbReference type="PIRSR" id="PIRSR028980-2"/>
    </source>
</evidence>
<comment type="catalytic activity">
    <reaction evidence="10">
        <text>a 5'-end ribonucleotide-tRNA(His) + GTP + ATP + H2O = a 5'-end phospho-guanosine-ribonucleotide-tRNA(His) + AMP + 2 diphosphate + H(+)</text>
        <dbReference type="Rhea" id="RHEA:54564"/>
        <dbReference type="Rhea" id="RHEA-COMP:14193"/>
        <dbReference type="Rhea" id="RHEA-COMP:14917"/>
        <dbReference type="ChEBI" id="CHEBI:15377"/>
        <dbReference type="ChEBI" id="CHEBI:15378"/>
        <dbReference type="ChEBI" id="CHEBI:30616"/>
        <dbReference type="ChEBI" id="CHEBI:33019"/>
        <dbReference type="ChEBI" id="CHEBI:37565"/>
        <dbReference type="ChEBI" id="CHEBI:138282"/>
        <dbReference type="ChEBI" id="CHEBI:141847"/>
        <dbReference type="ChEBI" id="CHEBI:456215"/>
        <dbReference type="EC" id="2.7.7.79"/>
    </reaction>
</comment>
<feature type="binding site" evidence="12">
    <location>
        <position position="76"/>
    </location>
    <ligand>
        <name>Mg(2+)</name>
        <dbReference type="ChEBI" id="CHEBI:18420"/>
        <label>1</label>
        <note>catalytic</note>
    </ligand>
</feature>
<evidence type="ECO:0000256" key="5">
    <source>
        <dbReference type="ARBA" id="ARBA00022695"/>
    </source>
</evidence>
<keyword evidence="3 10" id="KW-0808">Transferase</keyword>
<dbReference type="Pfam" id="PF14413">
    <property type="entry name" value="Thg1C"/>
    <property type="match status" value="1"/>
</dbReference>
<evidence type="ECO:0000259" key="14">
    <source>
        <dbReference type="Pfam" id="PF14413"/>
    </source>
</evidence>
<reference evidence="15" key="3">
    <citation type="submission" date="2020-12" db="UniProtKB">
        <authorList>
            <consortium name="EnsemblPlants"/>
        </authorList>
    </citation>
    <scope>IDENTIFICATION</scope>
</reference>
<dbReference type="PANTHER" id="PTHR12729:SF6">
    <property type="entry name" value="TRNA(HIS) GUANYLYLTRANSFERASE-RELATED"/>
    <property type="match status" value="1"/>
</dbReference>
<dbReference type="Proteomes" id="UP000006727">
    <property type="component" value="Chromosome 1"/>
</dbReference>
<reference evidence="15 16" key="1">
    <citation type="journal article" date="2008" name="Science">
        <title>The Physcomitrella genome reveals evolutionary insights into the conquest of land by plants.</title>
        <authorList>
            <person name="Rensing S."/>
            <person name="Lang D."/>
            <person name="Zimmer A."/>
            <person name="Terry A."/>
            <person name="Salamov A."/>
            <person name="Shapiro H."/>
            <person name="Nishiyama T."/>
            <person name="Perroud P.-F."/>
            <person name="Lindquist E."/>
            <person name="Kamisugi Y."/>
            <person name="Tanahashi T."/>
            <person name="Sakakibara K."/>
            <person name="Fujita T."/>
            <person name="Oishi K."/>
            <person name="Shin-I T."/>
            <person name="Kuroki Y."/>
            <person name="Toyoda A."/>
            <person name="Suzuki Y."/>
            <person name="Hashimoto A."/>
            <person name="Yamaguchi K."/>
            <person name="Sugano A."/>
            <person name="Kohara Y."/>
            <person name="Fujiyama A."/>
            <person name="Anterola A."/>
            <person name="Aoki S."/>
            <person name="Ashton N."/>
            <person name="Barbazuk W.B."/>
            <person name="Barker E."/>
            <person name="Bennetzen J."/>
            <person name="Bezanilla M."/>
            <person name="Blankenship R."/>
            <person name="Cho S.H."/>
            <person name="Dutcher S."/>
            <person name="Estelle M."/>
            <person name="Fawcett J.A."/>
            <person name="Gundlach H."/>
            <person name="Hanada K."/>
            <person name="Heyl A."/>
            <person name="Hicks K.A."/>
            <person name="Hugh J."/>
            <person name="Lohr M."/>
            <person name="Mayer K."/>
            <person name="Melkozernov A."/>
            <person name="Murata T."/>
            <person name="Nelson D."/>
            <person name="Pils B."/>
            <person name="Prigge M."/>
            <person name="Reiss B."/>
            <person name="Renner T."/>
            <person name="Rombauts S."/>
            <person name="Rushton P."/>
            <person name="Sanderfoot A."/>
            <person name="Schween G."/>
            <person name="Shiu S.-H."/>
            <person name="Stueber K."/>
            <person name="Theodoulou F.L."/>
            <person name="Tu H."/>
            <person name="Van de Peer Y."/>
            <person name="Verrier P.J."/>
            <person name="Waters E."/>
            <person name="Wood A."/>
            <person name="Yang L."/>
            <person name="Cove D."/>
            <person name="Cuming A."/>
            <person name="Hasebe M."/>
            <person name="Lucas S."/>
            <person name="Mishler D.B."/>
            <person name="Reski R."/>
            <person name="Grigoriev I."/>
            <person name="Quatrano R.S."/>
            <person name="Boore J.L."/>
        </authorList>
    </citation>
    <scope>NUCLEOTIDE SEQUENCE [LARGE SCALE GENOMIC DNA]</scope>
    <source>
        <strain evidence="15 16">cv. Gransden 2004</strain>
    </source>
</reference>
<feature type="domain" description="tRNAHis guanylyltransferase catalytic" evidence="13">
    <location>
        <begin position="131"/>
        <end position="173"/>
    </location>
</feature>
<feature type="domain" description="Thg1 C-terminal" evidence="14">
    <location>
        <begin position="177"/>
        <end position="281"/>
    </location>
</feature>
<dbReference type="PANTHER" id="PTHR12729">
    <property type="entry name" value="TRNA(HIS) GUANYLYLTRANSFERASE-RELATED"/>
    <property type="match status" value="1"/>
</dbReference>
<feature type="binding site" evidence="12">
    <location>
        <position position="29"/>
    </location>
    <ligand>
        <name>Mg(2+)</name>
        <dbReference type="ChEBI" id="CHEBI:18420"/>
        <label>1</label>
        <note>catalytic</note>
    </ligand>
</feature>
<dbReference type="EC" id="2.7.7.79" evidence="2 10"/>
<evidence type="ECO:0000256" key="2">
    <source>
        <dbReference type="ARBA" id="ARBA00012511"/>
    </source>
</evidence>
<dbReference type="Gramene" id="Pp3c1_10760V3.10">
    <property type="protein sequence ID" value="Pp3c1_10760V3.10"/>
    <property type="gene ID" value="Pp3c1_10760"/>
</dbReference>
<evidence type="ECO:0000313" key="15">
    <source>
        <dbReference type="EnsemblPlants" id="Pp3c1_10760V3.11"/>
    </source>
</evidence>
<dbReference type="PIRSF" id="PIRSF028980">
    <property type="entry name" value="tRNAHis_guanylyltransferase"/>
    <property type="match status" value="1"/>
</dbReference>
<evidence type="ECO:0000256" key="6">
    <source>
        <dbReference type="ARBA" id="ARBA00022723"/>
    </source>
</evidence>
<evidence type="ECO:0000256" key="3">
    <source>
        <dbReference type="ARBA" id="ARBA00022679"/>
    </source>
</evidence>
<protein>
    <recommendedName>
        <fullName evidence="2 10">tRNA(His) guanylyltransferase</fullName>
        <ecNumber evidence="2 10">2.7.7.79</ecNumber>
    </recommendedName>
    <alternativeName>
        <fullName evidence="10">tRNA-histidine guanylyltransferase</fullName>
    </alternativeName>
</protein>
<comment type="cofactor">
    <cofactor evidence="12">
        <name>Mg(2+)</name>
        <dbReference type="ChEBI" id="CHEBI:18420"/>
    </cofactor>
    <text evidence="12">Binds 2 magnesium ions per subunit.</text>
</comment>
<keyword evidence="16" id="KW-1185">Reference proteome</keyword>
<dbReference type="EnsemblPlants" id="Pp3c1_10760V3.11">
    <property type="protein sequence ID" value="Pp3c1_10760V3.11"/>
    <property type="gene ID" value="Pp3c1_10760"/>
</dbReference>
<evidence type="ECO:0000256" key="1">
    <source>
        <dbReference type="ARBA" id="ARBA00010113"/>
    </source>
</evidence>
<evidence type="ECO:0000256" key="8">
    <source>
        <dbReference type="ARBA" id="ARBA00022842"/>
    </source>
</evidence>
<keyword evidence="7 10" id="KW-0547">Nucleotide-binding</keyword>
<dbReference type="EMBL" id="ABEU02000001">
    <property type="status" value="NOT_ANNOTATED_CDS"/>
    <property type="molecule type" value="Genomic_DNA"/>
</dbReference>
<comment type="similarity">
    <text evidence="1 10">Belongs to the tRNA(His) guanylyltransferase family.</text>
</comment>
<organism evidence="15 16">
    <name type="scientific">Physcomitrium patens</name>
    <name type="common">Spreading-leaved earth moss</name>
    <name type="synonym">Physcomitrella patens</name>
    <dbReference type="NCBI Taxonomy" id="3218"/>
    <lineage>
        <taxon>Eukaryota</taxon>
        <taxon>Viridiplantae</taxon>
        <taxon>Streptophyta</taxon>
        <taxon>Embryophyta</taxon>
        <taxon>Bryophyta</taxon>
        <taxon>Bryophytina</taxon>
        <taxon>Bryopsida</taxon>
        <taxon>Funariidae</taxon>
        <taxon>Funariales</taxon>
        <taxon>Funariaceae</taxon>
        <taxon>Physcomitrium</taxon>
    </lineage>
</organism>
<accession>A0A7I4BNM4</accession>
<evidence type="ECO:0000313" key="16">
    <source>
        <dbReference type="Proteomes" id="UP000006727"/>
    </source>
</evidence>
<sequence>MANSKYEYVKDFEVNDNILPHTWIVIRIDGRAFTKFSQAHQFQKPNDLQALLLMNASAVAVVEDLADVVFAYGVSDEYSFVLRKTSTLYQRRARCVSIRVFQFHVSVLLCSLLTSVKHLTGFGLSSCNLLISKLISVICSLFASSYVMNWGKYFPETKLQYAPAFDGRAVCYPSESILRDYLSWRQVDCHINNQYNTCFWNLVGSGKSTAESQNMLKGTTADVKNNLLFDTFKINYNDLPQIFRKGSIVYRKKVEKVVKVEDGQEIKRLRSCAVVEHEDIIRDNFWTQYPYILGGK</sequence>
<dbReference type="InterPro" id="IPR007537">
    <property type="entry name" value="tRNAHis_GuaTrfase_Thg1"/>
</dbReference>
<dbReference type="GO" id="GO:0008193">
    <property type="term" value="F:tRNA guanylyltransferase activity"/>
    <property type="evidence" value="ECO:0000318"/>
    <property type="project" value="GO_Central"/>
</dbReference>
<dbReference type="InterPro" id="IPR025845">
    <property type="entry name" value="Thg1_C_dom"/>
</dbReference>
<dbReference type="Pfam" id="PF04446">
    <property type="entry name" value="Thg1"/>
    <property type="match status" value="2"/>
</dbReference>
<dbReference type="GO" id="GO:0006400">
    <property type="term" value="P:tRNA modification"/>
    <property type="evidence" value="ECO:0007669"/>
    <property type="project" value="UniProtKB-UniRule"/>
</dbReference>
<feature type="domain" description="tRNAHis guanylyltransferase catalytic" evidence="13">
    <location>
        <begin position="6"/>
        <end position="96"/>
    </location>
</feature>
<feature type="binding site" evidence="12">
    <location>
        <position position="76"/>
    </location>
    <ligand>
        <name>Mg(2+)</name>
        <dbReference type="ChEBI" id="CHEBI:18420"/>
        <label>2</label>
        <note>catalytic</note>
    </ligand>
</feature>
<dbReference type="Gene3D" id="3.30.70.3000">
    <property type="match status" value="1"/>
</dbReference>
<keyword evidence="5 10" id="KW-0548">Nucleotidyltransferase</keyword>
<feature type="binding site" evidence="12">
    <location>
        <position position="30"/>
    </location>
    <ligand>
        <name>Mg(2+)</name>
        <dbReference type="ChEBI" id="CHEBI:18420"/>
        <label>1</label>
        <note>catalytic</note>
    </ligand>
</feature>
<evidence type="ECO:0000256" key="10">
    <source>
        <dbReference type="PIRNR" id="PIRNR028980"/>
    </source>
</evidence>
<dbReference type="EnsemblPlants" id="Pp3c1_10760V3.10">
    <property type="protein sequence ID" value="Pp3c1_10760V3.10"/>
    <property type="gene ID" value="Pp3c1_10760"/>
</dbReference>
<keyword evidence="6 10" id="KW-0479">Metal-binding</keyword>
<keyword evidence="8 10" id="KW-0460">Magnesium</keyword>
<feature type="binding site" evidence="12">
    <location>
        <position position="29"/>
    </location>
    <ligand>
        <name>Mg(2+)</name>
        <dbReference type="ChEBI" id="CHEBI:18420"/>
        <label>2</label>
        <note>catalytic</note>
    </ligand>
</feature>
<keyword evidence="9 10" id="KW-0342">GTP-binding</keyword>
<comment type="function">
    <text evidence="10">Adds a GMP to the 5'-end of tRNA(His) after transcription and RNase P cleavage.</text>
</comment>